<dbReference type="AlphaFoldDB" id="A0A9J5WEP3"/>
<evidence type="ECO:0000313" key="3">
    <source>
        <dbReference type="Proteomes" id="UP000824120"/>
    </source>
</evidence>
<accession>A0A9J5WEP3</accession>
<evidence type="ECO:0000313" key="2">
    <source>
        <dbReference type="EMBL" id="KAG5573957.1"/>
    </source>
</evidence>
<dbReference type="EMBL" id="JACXVP010000012">
    <property type="protein sequence ID" value="KAG5573957.1"/>
    <property type="molecule type" value="Genomic_DNA"/>
</dbReference>
<dbReference type="Proteomes" id="UP000824120">
    <property type="component" value="Chromosome 12"/>
</dbReference>
<evidence type="ECO:0000256" key="1">
    <source>
        <dbReference type="SAM" id="Phobius"/>
    </source>
</evidence>
<gene>
    <name evidence="2" type="ORF">H5410_063723</name>
</gene>
<protein>
    <submittedName>
        <fullName evidence="2">Uncharacterized protein</fullName>
    </submittedName>
</protein>
<name>A0A9J5WEP3_SOLCO</name>
<proteinExistence type="predicted"/>
<reference evidence="2 3" key="1">
    <citation type="submission" date="2020-09" db="EMBL/GenBank/DDBJ databases">
        <title>De no assembly of potato wild relative species, Solanum commersonii.</title>
        <authorList>
            <person name="Cho K."/>
        </authorList>
    </citation>
    <scope>NUCLEOTIDE SEQUENCE [LARGE SCALE GENOMIC DNA]</scope>
    <source>
        <strain evidence="2">LZ3.2</strain>
        <tissue evidence="2">Leaf</tissue>
    </source>
</reference>
<sequence length="64" mass="7340">MKTVERGTRLVRGNEPGAAAYGFWICGGWRRMRRRQMKERVFVVSPARGVVAATNFSGYWAFSR</sequence>
<comment type="caution">
    <text evidence="2">The sequence shown here is derived from an EMBL/GenBank/DDBJ whole genome shotgun (WGS) entry which is preliminary data.</text>
</comment>
<keyword evidence="1" id="KW-0812">Transmembrane</keyword>
<keyword evidence="3" id="KW-1185">Reference proteome</keyword>
<feature type="transmembrane region" description="Helical" evidence="1">
    <location>
        <begin position="41"/>
        <end position="62"/>
    </location>
</feature>
<keyword evidence="1" id="KW-1133">Transmembrane helix</keyword>
<keyword evidence="1" id="KW-0472">Membrane</keyword>
<organism evidence="2 3">
    <name type="scientific">Solanum commersonii</name>
    <name type="common">Commerson's wild potato</name>
    <name type="synonym">Commerson's nightshade</name>
    <dbReference type="NCBI Taxonomy" id="4109"/>
    <lineage>
        <taxon>Eukaryota</taxon>
        <taxon>Viridiplantae</taxon>
        <taxon>Streptophyta</taxon>
        <taxon>Embryophyta</taxon>
        <taxon>Tracheophyta</taxon>
        <taxon>Spermatophyta</taxon>
        <taxon>Magnoliopsida</taxon>
        <taxon>eudicotyledons</taxon>
        <taxon>Gunneridae</taxon>
        <taxon>Pentapetalae</taxon>
        <taxon>asterids</taxon>
        <taxon>lamiids</taxon>
        <taxon>Solanales</taxon>
        <taxon>Solanaceae</taxon>
        <taxon>Solanoideae</taxon>
        <taxon>Solaneae</taxon>
        <taxon>Solanum</taxon>
    </lineage>
</organism>